<protein>
    <submittedName>
        <fullName evidence="2">Uncharacterized protein</fullName>
    </submittedName>
</protein>
<feature type="signal peptide" evidence="1">
    <location>
        <begin position="1"/>
        <end position="18"/>
    </location>
</feature>
<dbReference type="EMBL" id="JQGA01001173">
    <property type="protein sequence ID" value="KGO69005.1"/>
    <property type="molecule type" value="Genomic_DNA"/>
</dbReference>
<reference evidence="2 3" key="1">
    <citation type="journal article" date="2015" name="Mol. Plant Microbe Interact.">
        <title>Genome, transcriptome, and functional analyses of Penicillium expansum provide new insights into secondary metabolism and pathogenicity.</title>
        <authorList>
            <person name="Ballester A.R."/>
            <person name="Marcet-Houben M."/>
            <person name="Levin E."/>
            <person name="Sela N."/>
            <person name="Selma-Lazaro C."/>
            <person name="Carmona L."/>
            <person name="Wisniewski M."/>
            <person name="Droby S."/>
            <person name="Gonzalez-Candelas L."/>
            <person name="Gabaldon T."/>
        </authorList>
    </citation>
    <scope>NUCLEOTIDE SEQUENCE [LARGE SCALE GENOMIC DNA]</scope>
    <source>
        <strain evidence="2 3">PHI-1</strain>
    </source>
</reference>
<evidence type="ECO:0000313" key="3">
    <source>
        <dbReference type="Proteomes" id="UP000030104"/>
    </source>
</evidence>
<dbReference type="AlphaFoldDB" id="A0A0A2KXB7"/>
<name>A0A0A2KXB7_PENIT</name>
<comment type="caution">
    <text evidence="2">The sequence shown here is derived from an EMBL/GenBank/DDBJ whole genome shotgun (WGS) entry which is preliminary data.</text>
</comment>
<organism evidence="2 3">
    <name type="scientific">Penicillium italicum</name>
    <name type="common">Blue mold</name>
    <dbReference type="NCBI Taxonomy" id="40296"/>
    <lineage>
        <taxon>Eukaryota</taxon>
        <taxon>Fungi</taxon>
        <taxon>Dikarya</taxon>
        <taxon>Ascomycota</taxon>
        <taxon>Pezizomycotina</taxon>
        <taxon>Eurotiomycetes</taxon>
        <taxon>Eurotiomycetidae</taxon>
        <taxon>Eurotiales</taxon>
        <taxon>Aspergillaceae</taxon>
        <taxon>Penicillium</taxon>
    </lineage>
</organism>
<keyword evidence="1" id="KW-0732">Signal</keyword>
<feature type="chain" id="PRO_5001990654" evidence="1">
    <location>
        <begin position="19"/>
        <end position="202"/>
    </location>
</feature>
<dbReference type="Proteomes" id="UP000030104">
    <property type="component" value="Unassembled WGS sequence"/>
</dbReference>
<evidence type="ECO:0000313" key="2">
    <source>
        <dbReference type="EMBL" id="KGO69005.1"/>
    </source>
</evidence>
<dbReference type="OMA" id="VWTLYGK"/>
<dbReference type="OrthoDB" id="5230873at2759"/>
<dbReference type="HOGENOM" id="CLU_100635_1_0_1"/>
<keyword evidence="3" id="KW-1185">Reference proteome</keyword>
<dbReference type="PhylomeDB" id="A0A0A2KXB7"/>
<evidence type="ECO:0000256" key="1">
    <source>
        <dbReference type="SAM" id="SignalP"/>
    </source>
</evidence>
<proteinExistence type="predicted"/>
<sequence length="202" mass="21362">MISVIFVVVFAIFAVCSARPMEKRQANGPWSLYAYGSNIDGLPIFYADGQAQIGNLALSNATDKFTVSLTFGDNQNTWVAHPDTTATTNTTESAFTTAGVASSTNLLGLSDTGSMACPVIFTTPSGQANNNTVAANTSSVSTPQTNVWTLYGKYVMCSQDNVNFYAQSTGLDGWYILLWSATADAALRNIPVTLRTIGPASG</sequence>
<accession>A0A0A2KXB7</accession>
<gene>
    <name evidence="2" type="ORF">PITC_078300</name>
</gene>